<dbReference type="RefSeq" id="WP_322467359.1">
    <property type="nucleotide sequence ID" value="NZ_JAXOJX010000048.1"/>
</dbReference>
<gene>
    <name evidence="3" type="ORF">SM757_24230</name>
</gene>
<name>A0ABU5ILF5_9BURK</name>
<keyword evidence="4" id="KW-1185">Reference proteome</keyword>
<accession>A0ABU5ILF5</accession>
<dbReference type="SUPFAM" id="SSF51445">
    <property type="entry name" value="(Trans)glycosidases"/>
    <property type="match status" value="1"/>
</dbReference>
<dbReference type="Gene3D" id="3.20.20.80">
    <property type="entry name" value="Glycosidases"/>
    <property type="match status" value="1"/>
</dbReference>
<evidence type="ECO:0000256" key="1">
    <source>
        <dbReference type="SAM" id="MobiDB-lite"/>
    </source>
</evidence>
<evidence type="ECO:0000313" key="4">
    <source>
        <dbReference type="Proteomes" id="UP001293718"/>
    </source>
</evidence>
<proteinExistence type="predicted"/>
<reference evidence="3 4" key="1">
    <citation type="submission" date="2023-11" db="EMBL/GenBank/DDBJ databases">
        <title>Draft genome of Azohydromonas lata strain H1 (DSM1123), a polyhydroxyalkanoate producer.</title>
        <authorList>
            <person name="Traversa D."/>
            <person name="D'Addabbo P."/>
            <person name="Pazzani C."/>
            <person name="Manzari C."/>
            <person name="Chiara M."/>
            <person name="Scrascia M."/>
        </authorList>
    </citation>
    <scope>NUCLEOTIDE SEQUENCE [LARGE SCALE GENOMIC DNA]</scope>
    <source>
        <strain evidence="3 4">H1</strain>
    </source>
</reference>
<feature type="signal peptide" evidence="2">
    <location>
        <begin position="1"/>
        <end position="22"/>
    </location>
</feature>
<evidence type="ECO:0000313" key="3">
    <source>
        <dbReference type="EMBL" id="MDZ5459691.1"/>
    </source>
</evidence>
<keyword evidence="2" id="KW-0732">Signal</keyword>
<protein>
    <recommendedName>
        <fullName evidence="5">Glycoside hydrolase family 42 N-terminal domain-containing protein</fullName>
    </recommendedName>
</protein>
<evidence type="ECO:0000256" key="2">
    <source>
        <dbReference type="SAM" id="SignalP"/>
    </source>
</evidence>
<evidence type="ECO:0008006" key="5">
    <source>
        <dbReference type="Google" id="ProtNLM"/>
    </source>
</evidence>
<dbReference type="EMBL" id="JAXOJX010000048">
    <property type="protein sequence ID" value="MDZ5459691.1"/>
    <property type="molecule type" value="Genomic_DNA"/>
</dbReference>
<dbReference type="Proteomes" id="UP001293718">
    <property type="component" value="Unassembled WGS sequence"/>
</dbReference>
<comment type="caution">
    <text evidence="3">The sequence shown here is derived from an EMBL/GenBank/DDBJ whole genome shotgun (WGS) entry which is preliminary data.</text>
</comment>
<dbReference type="InterPro" id="IPR017853">
    <property type="entry name" value="GH"/>
</dbReference>
<organism evidence="3 4">
    <name type="scientific">Azohydromonas lata</name>
    <dbReference type="NCBI Taxonomy" id="45677"/>
    <lineage>
        <taxon>Bacteria</taxon>
        <taxon>Pseudomonadati</taxon>
        <taxon>Pseudomonadota</taxon>
        <taxon>Betaproteobacteria</taxon>
        <taxon>Burkholderiales</taxon>
        <taxon>Sphaerotilaceae</taxon>
        <taxon>Azohydromonas</taxon>
    </lineage>
</organism>
<feature type="region of interest" description="Disordered" evidence="1">
    <location>
        <begin position="33"/>
        <end position="64"/>
    </location>
</feature>
<feature type="chain" id="PRO_5045332713" description="Glycoside hydrolase family 42 N-terminal domain-containing protein" evidence="2">
    <location>
        <begin position="23"/>
        <end position="405"/>
    </location>
</feature>
<sequence length="405" mass="45253">MKTLISHWTLVLGLLAALGLNACGGGDTAADTSASLPLETSTSKTTNEKPAQMPTYSTGTSEQPFHTGTLQPEAAAGTMKWNPGHYVTFSSDTTDDEIDARLDEIRKLPFKGIVVRAFWKQLEPRKDAYNFKRIDRHLNLAAANGKRFFLLLTTRNFRTGVVAPDYLRAPLFDGGVYQYKSSKDTLGENIALWDDNVRNRLALLIKALARRYDGNPYFEGIILNETAFGQPVSEVSDENRAAYYSNLLQIDSLARAAFTRTVVIQFINFPPQRTGALVDNMLNKGVGFGSPDVFLADEDHEKYVYPYTDLVQRRIPIGMQVESDSYIHRCAGCAFDPPPVKDLYTFARDRLHSNYIFWQYVQEPWYDAWTKVKALFRSAGFPSDPAGGLATACPRRYAACVSNGH</sequence>